<evidence type="ECO:0000256" key="12">
    <source>
        <dbReference type="HAMAP-Rule" id="MF_00454"/>
    </source>
</evidence>
<evidence type="ECO:0000256" key="2">
    <source>
        <dbReference type="ARBA" id="ARBA00022475"/>
    </source>
</evidence>
<dbReference type="EMBL" id="VEWL01000001">
    <property type="protein sequence ID" value="TNV18469.1"/>
    <property type="molecule type" value="Genomic_DNA"/>
</dbReference>
<evidence type="ECO:0000256" key="1">
    <source>
        <dbReference type="ARBA" id="ARBA00004651"/>
    </source>
</evidence>
<comment type="subcellular location">
    <subcellularLocation>
        <location evidence="1 12">Cell membrane</location>
        <topology evidence="1 12">Multi-pass membrane protein</topology>
    </subcellularLocation>
</comment>
<evidence type="ECO:0000256" key="3">
    <source>
        <dbReference type="ARBA" id="ARBA00022519"/>
    </source>
</evidence>
<protein>
    <recommendedName>
        <fullName evidence="12">Fluoride-specific ion channel FluC</fullName>
    </recommendedName>
</protein>
<keyword evidence="7 12" id="KW-0406">Ion transport</keyword>
<keyword evidence="3" id="KW-0997">Cell inner membrane</keyword>
<dbReference type="RefSeq" id="WP_140023785.1">
    <property type="nucleotide sequence ID" value="NZ_JBHUFG010000002.1"/>
</dbReference>
<comment type="function">
    <text evidence="12">Fluoride-specific ion channel. Important for reducing fluoride concentration in the cell, thus reducing its toxicity.</text>
</comment>
<feature type="transmembrane region" description="Helical" evidence="12">
    <location>
        <begin position="65"/>
        <end position="84"/>
    </location>
</feature>
<comment type="activity regulation">
    <text evidence="12">Na(+) is not transported, but it plays an essential structural role and its presence is essential for fluoride channel function.</text>
</comment>
<dbReference type="HAMAP" id="MF_00454">
    <property type="entry name" value="FluC"/>
    <property type="match status" value="1"/>
</dbReference>
<evidence type="ECO:0000313" key="13">
    <source>
        <dbReference type="EMBL" id="TNV18469.1"/>
    </source>
</evidence>
<evidence type="ECO:0000256" key="8">
    <source>
        <dbReference type="ARBA" id="ARBA00023136"/>
    </source>
</evidence>
<feature type="binding site" evidence="12">
    <location>
        <position position="79"/>
    </location>
    <ligand>
        <name>Na(+)</name>
        <dbReference type="ChEBI" id="CHEBI:29101"/>
        <note>structural</note>
    </ligand>
</feature>
<keyword evidence="2 12" id="KW-1003">Cell membrane</keyword>
<feature type="transmembrane region" description="Helical" evidence="12">
    <location>
        <begin position="7"/>
        <end position="26"/>
    </location>
</feature>
<reference evidence="13 14" key="1">
    <citation type="submission" date="2019-06" db="EMBL/GenBank/DDBJ databases">
        <title>Ochrobactrum cricket sp.nov., isolated from the insect Teleogryllus occipitalis living in deserted cropland.</title>
        <authorList>
            <person name="Hu M."/>
        </authorList>
    </citation>
    <scope>NUCLEOTIDE SEQUENCE [LARGE SCALE GENOMIC DNA]</scope>
    <source>
        <strain evidence="13 14">LCB8</strain>
    </source>
</reference>
<keyword evidence="9 12" id="KW-0407">Ion channel</keyword>
<keyword evidence="8 12" id="KW-0472">Membrane</keyword>
<evidence type="ECO:0000256" key="10">
    <source>
        <dbReference type="ARBA" id="ARBA00035120"/>
    </source>
</evidence>
<proteinExistence type="inferred from homology"/>
<comment type="similarity">
    <text evidence="10 12">Belongs to the fluoride channel Fluc/FEX (TC 1.A.43) family.</text>
</comment>
<keyword evidence="4 12" id="KW-0812">Transmembrane</keyword>
<feature type="transmembrane region" description="Helical" evidence="12">
    <location>
        <begin position="32"/>
        <end position="53"/>
    </location>
</feature>
<dbReference type="PANTHER" id="PTHR28259:SF1">
    <property type="entry name" value="FLUORIDE EXPORT PROTEIN 1-RELATED"/>
    <property type="match status" value="1"/>
</dbReference>
<comment type="caution">
    <text evidence="13">The sequence shown here is derived from an EMBL/GenBank/DDBJ whole genome shotgun (WGS) entry which is preliminary data.</text>
</comment>
<keyword evidence="12" id="KW-0813">Transport</keyword>
<dbReference type="Pfam" id="PF02537">
    <property type="entry name" value="CRCB"/>
    <property type="match status" value="1"/>
</dbReference>
<accession>A0ABY2Y9H6</accession>
<keyword evidence="5 12" id="KW-1133">Transmembrane helix</keyword>
<sequence length="142" mass="15064">MQATIMVALGGAIGSVARYWLALLMLPVSRDLPWGTIVINIAGSFAISFFGALTLEQGRFAVPEIWRLAFMVGVCGGFTTFSSFSLQTLDLLRAGQPGKALLNIGISVILCLIAVWLGFLAAQQINSGSQQIAQTAVEEEAS</sequence>
<feature type="binding site" evidence="12">
    <location>
        <position position="76"/>
    </location>
    <ligand>
        <name>Na(+)</name>
        <dbReference type="ChEBI" id="CHEBI:29101"/>
        <note>structural</note>
    </ligand>
</feature>
<dbReference type="NCBIfam" id="NF010802">
    <property type="entry name" value="PRK14206.1"/>
    <property type="match status" value="1"/>
</dbReference>
<keyword evidence="6 12" id="KW-0915">Sodium</keyword>
<evidence type="ECO:0000256" key="5">
    <source>
        <dbReference type="ARBA" id="ARBA00022989"/>
    </source>
</evidence>
<evidence type="ECO:0000313" key="14">
    <source>
        <dbReference type="Proteomes" id="UP000312784"/>
    </source>
</evidence>
<gene>
    <name evidence="12 13" type="primary">crcB</name>
    <name evidence="12" type="synonym">fluC</name>
    <name evidence="13" type="ORF">FIC94_02320</name>
</gene>
<evidence type="ECO:0000256" key="4">
    <source>
        <dbReference type="ARBA" id="ARBA00022692"/>
    </source>
</evidence>
<dbReference type="InterPro" id="IPR003691">
    <property type="entry name" value="FluC"/>
</dbReference>
<keyword evidence="12" id="KW-0479">Metal-binding</keyword>
<dbReference type="NCBIfam" id="TIGR00494">
    <property type="entry name" value="crcB"/>
    <property type="match status" value="1"/>
</dbReference>
<dbReference type="Proteomes" id="UP000312784">
    <property type="component" value="Unassembled WGS sequence"/>
</dbReference>
<name>A0ABY2Y9H6_9HYPH</name>
<comment type="catalytic activity">
    <reaction evidence="11">
        <text>fluoride(in) = fluoride(out)</text>
        <dbReference type="Rhea" id="RHEA:76159"/>
        <dbReference type="ChEBI" id="CHEBI:17051"/>
    </reaction>
    <physiologicalReaction direction="left-to-right" evidence="11">
        <dbReference type="Rhea" id="RHEA:76160"/>
    </physiologicalReaction>
</comment>
<keyword evidence="14" id="KW-1185">Reference proteome</keyword>
<evidence type="ECO:0000256" key="6">
    <source>
        <dbReference type="ARBA" id="ARBA00023053"/>
    </source>
</evidence>
<dbReference type="PANTHER" id="PTHR28259">
    <property type="entry name" value="FLUORIDE EXPORT PROTEIN 1-RELATED"/>
    <property type="match status" value="1"/>
</dbReference>
<evidence type="ECO:0000256" key="11">
    <source>
        <dbReference type="ARBA" id="ARBA00035585"/>
    </source>
</evidence>
<organism evidence="13 14">
    <name type="scientific">Ochrobactrum teleogrylli</name>
    <dbReference type="NCBI Taxonomy" id="2479765"/>
    <lineage>
        <taxon>Bacteria</taxon>
        <taxon>Pseudomonadati</taxon>
        <taxon>Pseudomonadota</taxon>
        <taxon>Alphaproteobacteria</taxon>
        <taxon>Hyphomicrobiales</taxon>
        <taxon>Brucellaceae</taxon>
        <taxon>Brucella/Ochrobactrum group</taxon>
        <taxon>Ochrobactrum</taxon>
    </lineage>
</organism>
<evidence type="ECO:0000256" key="7">
    <source>
        <dbReference type="ARBA" id="ARBA00023065"/>
    </source>
</evidence>
<evidence type="ECO:0000256" key="9">
    <source>
        <dbReference type="ARBA" id="ARBA00023303"/>
    </source>
</evidence>
<feature type="transmembrane region" description="Helical" evidence="12">
    <location>
        <begin position="104"/>
        <end position="122"/>
    </location>
</feature>